<sequence>MPTLFKFRERHKNKIESVNDLVPKLVKEIFLCDEARTVQWRTRLQVKPQLPKERK</sequence>
<dbReference type="EMBL" id="OY731408">
    <property type="protein sequence ID" value="CAJ1979256.1"/>
    <property type="molecule type" value="Genomic_DNA"/>
</dbReference>
<evidence type="ECO:0000313" key="1">
    <source>
        <dbReference type="EMBL" id="CAJ1979256.1"/>
    </source>
</evidence>
<proteinExistence type="predicted"/>
<gene>
    <name evidence="1" type="ORF">AYBTSS11_LOCUS31470</name>
</gene>
<keyword evidence="2" id="KW-1185">Reference proteome</keyword>
<accession>A0AA86W652</accession>
<dbReference type="Proteomes" id="UP001189624">
    <property type="component" value="Chromosome 11"/>
</dbReference>
<protein>
    <submittedName>
        <fullName evidence="1">Uncharacterized protein</fullName>
    </submittedName>
</protein>
<name>A0AA86W652_9FABA</name>
<evidence type="ECO:0000313" key="2">
    <source>
        <dbReference type="Proteomes" id="UP001189624"/>
    </source>
</evidence>
<dbReference type="AlphaFoldDB" id="A0AA86W652"/>
<organism evidence="1 2">
    <name type="scientific">Sphenostylis stenocarpa</name>
    <dbReference type="NCBI Taxonomy" id="92480"/>
    <lineage>
        <taxon>Eukaryota</taxon>
        <taxon>Viridiplantae</taxon>
        <taxon>Streptophyta</taxon>
        <taxon>Embryophyta</taxon>
        <taxon>Tracheophyta</taxon>
        <taxon>Spermatophyta</taxon>
        <taxon>Magnoliopsida</taxon>
        <taxon>eudicotyledons</taxon>
        <taxon>Gunneridae</taxon>
        <taxon>Pentapetalae</taxon>
        <taxon>rosids</taxon>
        <taxon>fabids</taxon>
        <taxon>Fabales</taxon>
        <taxon>Fabaceae</taxon>
        <taxon>Papilionoideae</taxon>
        <taxon>50 kb inversion clade</taxon>
        <taxon>NPAAA clade</taxon>
        <taxon>indigoferoid/millettioid clade</taxon>
        <taxon>Phaseoleae</taxon>
        <taxon>Sphenostylis</taxon>
    </lineage>
</organism>
<reference evidence="1" key="1">
    <citation type="submission" date="2023-10" db="EMBL/GenBank/DDBJ databases">
        <authorList>
            <person name="Domelevo Entfellner J.-B."/>
        </authorList>
    </citation>
    <scope>NUCLEOTIDE SEQUENCE</scope>
</reference>
<dbReference type="Gramene" id="rna-AYBTSS11_LOCUS31470">
    <property type="protein sequence ID" value="CAJ1979256.1"/>
    <property type="gene ID" value="gene-AYBTSS11_LOCUS31470"/>
</dbReference>